<proteinExistence type="predicted"/>
<protein>
    <submittedName>
        <fullName evidence="1">Uncharacterized protein</fullName>
    </submittedName>
</protein>
<dbReference type="RefSeq" id="WP_120349326.1">
    <property type="nucleotide sequence ID" value="NZ_MCAS01000069.1"/>
</dbReference>
<dbReference type="Proteomes" id="UP000283709">
    <property type="component" value="Unassembled WGS sequence"/>
</dbReference>
<gene>
    <name evidence="1" type="ORF">BCY88_14100</name>
</gene>
<name>A0A3R7DZS1_9BURK</name>
<dbReference type="OrthoDB" id="9008236at2"/>
<comment type="caution">
    <text evidence="1">The sequence shown here is derived from an EMBL/GenBank/DDBJ whole genome shotgun (WGS) entry which is preliminary data.</text>
</comment>
<evidence type="ECO:0000313" key="1">
    <source>
        <dbReference type="EMBL" id="RKF29757.1"/>
    </source>
</evidence>
<sequence length="84" mass="9512">MIGDKDVAAEISDRLLTVTRLMDESIALVQQRCPDDEFKAFRAGTGKAMGYLFVDVLRELWLEHPRLAPEGLDISPSPRKKVKR</sequence>
<organism evidence="1 2">
    <name type="scientific">Paraburkholderia fungorum</name>
    <dbReference type="NCBI Taxonomy" id="134537"/>
    <lineage>
        <taxon>Bacteria</taxon>
        <taxon>Pseudomonadati</taxon>
        <taxon>Pseudomonadota</taxon>
        <taxon>Betaproteobacteria</taxon>
        <taxon>Burkholderiales</taxon>
        <taxon>Burkholderiaceae</taxon>
        <taxon>Paraburkholderia</taxon>
    </lineage>
</organism>
<dbReference type="AlphaFoldDB" id="A0A3R7DZS1"/>
<evidence type="ECO:0000313" key="2">
    <source>
        <dbReference type="Proteomes" id="UP000283709"/>
    </source>
</evidence>
<dbReference type="EMBL" id="MCAS01000069">
    <property type="protein sequence ID" value="RKF29757.1"/>
    <property type="molecule type" value="Genomic_DNA"/>
</dbReference>
<reference evidence="1 2" key="1">
    <citation type="submission" date="2016-07" db="EMBL/GenBank/DDBJ databases">
        <title>Genome analysis of Burkholderia fungorum ES3-20.</title>
        <authorList>
            <person name="Xu D."/>
            <person name="Yao R."/>
            <person name="Zheng S."/>
        </authorList>
    </citation>
    <scope>NUCLEOTIDE SEQUENCE [LARGE SCALE GENOMIC DNA]</scope>
    <source>
        <strain evidence="1 2">ES3-20</strain>
    </source>
</reference>
<accession>A0A3R7DZS1</accession>